<sequence>MQKSQQHVPPSFSTLKAQVVQEQVQPTPMNSSTIVAQVSENQLQHVPRESPNVEAHDIQYQVQQETQNSKENDLSGELGTVTQKKKRGSTVMQSVHGRQERKLVVLNRYNQPIGPTNAVVTELGSFLGTLARNVMLCPLNIHNWKNMDTKKDLWDYTQEKYDIPDSAKTWAFEGIRYARRKYTNDFPKMFQNLILRTFSNIETLKNSRKKRRKAPMSCQLKNSLWLQDQENLVEYTRTPTKIQLVEMEKMQSQQKEDDNQSFDAFTTVMGHEHPGCLRLYGRGVTKSTLKRKALSEPYLSANDERMDFFLEELEERMHQRMAEKLEQQKVTIHQEVTNDILGRLNRMYPGFN</sequence>
<accession>A0ABQ7WNV0</accession>
<evidence type="ECO:0000313" key="2">
    <source>
        <dbReference type="Proteomes" id="UP000826656"/>
    </source>
</evidence>
<proteinExistence type="predicted"/>
<dbReference type="PANTHER" id="PTHR33144:SF35">
    <property type="entry name" value="TRANSPOSASE, PTTA_EN_SPM, PLANT-RELATED"/>
    <property type="match status" value="1"/>
</dbReference>
<protein>
    <submittedName>
        <fullName evidence="1">Uncharacterized protein</fullName>
    </submittedName>
</protein>
<dbReference type="Proteomes" id="UP000826656">
    <property type="component" value="Unassembled WGS sequence"/>
</dbReference>
<gene>
    <name evidence="1" type="ORF">KY290_001307</name>
</gene>
<name>A0ABQ7WNV0_SOLTU</name>
<organism evidence="1 2">
    <name type="scientific">Solanum tuberosum</name>
    <name type="common">Potato</name>
    <dbReference type="NCBI Taxonomy" id="4113"/>
    <lineage>
        <taxon>Eukaryota</taxon>
        <taxon>Viridiplantae</taxon>
        <taxon>Streptophyta</taxon>
        <taxon>Embryophyta</taxon>
        <taxon>Tracheophyta</taxon>
        <taxon>Spermatophyta</taxon>
        <taxon>Magnoliopsida</taxon>
        <taxon>eudicotyledons</taxon>
        <taxon>Gunneridae</taxon>
        <taxon>Pentapetalae</taxon>
        <taxon>asterids</taxon>
        <taxon>lamiids</taxon>
        <taxon>Solanales</taxon>
        <taxon>Solanaceae</taxon>
        <taxon>Solanoideae</taxon>
        <taxon>Solaneae</taxon>
        <taxon>Solanum</taxon>
    </lineage>
</organism>
<evidence type="ECO:0000313" key="1">
    <source>
        <dbReference type="EMBL" id="KAH0781709.1"/>
    </source>
</evidence>
<keyword evidence="2" id="KW-1185">Reference proteome</keyword>
<reference evidence="1 2" key="1">
    <citation type="journal article" date="2021" name="bioRxiv">
        <title>Chromosome-scale and haplotype-resolved genome assembly of a tetraploid potato cultivar.</title>
        <authorList>
            <person name="Sun H."/>
            <person name="Jiao W.-B."/>
            <person name="Krause K."/>
            <person name="Campoy J.A."/>
            <person name="Goel M."/>
            <person name="Folz-Donahue K."/>
            <person name="Kukat C."/>
            <person name="Huettel B."/>
            <person name="Schneeberger K."/>
        </authorList>
    </citation>
    <scope>NUCLEOTIDE SEQUENCE [LARGE SCALE GENOMIC DNA]</scope>
    <source>
        <strain evidence="1">SolTubOtavaFocal</strain>
        <tissue evidence="1">Leaves</tissue>
    </source>
</reference>
<dbReference type="PANTHER" id="PTHR33144">
    <property type="entry name" value="OS10G0409366 PROTEIN-RELATED"/>
    <property type="match status" value="1"/>
</dbReference>
<dbReference type="EMBL" id="JAIVGD010000001">
    <property type="protein sequence ID" value="KAH0781709.1"/>
    <property type="molecule type" value="Genomic_DNA"/>
</dbReference>
<comment type="caution">
    <text evidence="1">The sequence shown here is derived from an EMBL/GenBank/DDBJ whole genome shotgun (WGS) entry which is preliminary data.</text>
</comment>